<evidence type="ECO:0000313" key="6">
    <source>
        <dbReference type="EMBL" id="APZ96948.1"/>
    </source>
</evidence>
<dbReference type="SUPFAM" id="SSF53649">
    <property type="entry name" value="Alkaline phosphatase-like"/>
    <property type="match status" value="1"/>
</dbReference>
<dbReference type="AlphaFoldDB" id="A0A1P8WSB8"/>
<dbReference type="GO" id="GO:0046872">
    <property type="term" value="F:metal ion binding"/>
    <property type="evidence" value="ECO:0007669"/>
    <property type="project" value="UniProtKB-KW"/>
</dbReference>
<keyword evidence="3 6" id="KW-0378">Hydrolase</keyword>
<dbReference type="PANTHER" id="PTHR42693:SF53">
    <property type="entry name" value="ENDO-4-O-SULFATASE"/>
    <property type="match status" value="1"/>
</dbReference>
<proteinExistence type="inferred from homology"/>
<evidence type="ECO:0000256" key="3">
    <source>
        <dbReference type="ARBA" id="ARBA00022801"/>
    </source>
</evidence>
<dbReference type="Gene3D" id="3.30.1120.10">
    <property type="match status" value="1"/>
</dbReference>
<dbReference type="EMBL" id="CP017641">
    <property type="protein sequence ID" value="APZ96948.1"/>
    <property type="molecule type" value="Genomic_DNA"/>
</dbReference>
<sequence>MLRFLTVIQPSGHRASGLLLARGPARFVCAVLLCVGFDGLFGQEVVGESAAPNIVVILADDMGYGDIQALNNKSTIPTPNLNGLAKDGMTFLDAHSPSAVCTPTRYGLLTGRYCWRGQLKKGVLGGYSKPLLEDGRPTIANLLKDNGYNTGAVGKWHLGMQMPLKSDEANTSVWQGDPGIDFEGVITNSPVHHGFDSYFGVSASLDMAPYVYVRNDRFTMPPSIQQAAKPFPHFIRKGPRSEDFVMADVLDKLTQEAVAFIKKSSQEQKPYFLYMPLTGPHKPALPHDRFRGTTKLKEYGDFVHQVDWTVGEVLKAIDATEAADNTLVIFTSDNGSYMRRFDDPDQKDHVDDTKVQGYKAAHHTANGVLRGTKADIWEAGHRVPFFARWPANTAAGSRTDATTCLTDIYATCAAIVGAEIADNAAEDSASLLDILNGKSHDRGAPVIHHSVAGMFAIRDGRWKLVAGNGSGGREAPKGQPFGKPYQLFDLKAELAESNDVAADHPELVQSLATRLQKLIDAGRSVQRQ</sequence>
<comment type="similarity">
    <text evidence="1">Belongs to the sulfatase family.</text>
</comment>
<dbReference type="Proteomes" id="UP000187735">
    <property type="component" value="Chromosome"/>
</dbReference>
<dbReference type="InterPro" id="IPR024607">
    <property type="entry name" value="Sulfatase_CS"/>
</dbReference>
<dbReference type="InterPro" id="IPR017850">
    <property type="entry name" value="Alkaline_phosphatase_core_sf"/>
</dbReference>
<keyword evidence="7" id="KW-1185">Reference proteome</keyword>
<dbReference type="Gene3D" id="3.40.720.10">
    <property type="entry name" value="Alkaline Phosphatase, subunit A"/>
    <property type="match status" value="1"/>
</dbReference>
<reference evidence="6 7" key="1">
    <citation type="journal article" date="2016" name="Front. Microbiol.">
        <title>Fuerstia marisgermanicae gen. nov., sp. nov., an Unusual Member of the Phylum Planctomycetes from the German Wadden Sea.</title>
        <authorList>
            <person name="Kohn T."/>
            <person name="Heuer A."/>
            <person name="Jogler M."/>
            <person name="Vollmers J."/>
            <person name="Boedeker C."/>
            <person name="Bunk B."/>
            <person name="Rast P."/>
            <person name="Borchert D."/>
            <person name="Glockner I."/>
            <person name="Freese H.M."/>
            <person name="Klenk H.P."/>
            <person name="Overmann J."/>
            <person name="Kaster A.K."/>
            <person name="Rohde M."/>
            <person name="Wiegand S."/>
            <person name="Jogler C."/>
        </authorList>
    </citation>
    <scope>NUCLEOTIDE SEQUENCE [LARGE SCALE GENOMIC DNA]</scope>
    <source>
        <strain evidence="6 7">NH11</strain>
    </source>
</reference>
<evidence type="ECO:0000256" key="2">
    <source>
        <dbReference type="ARBA" id="ARBA00022723"/>
    </source>
</evidence>
<evidence type="ECO:0000256" key="1">
    <source>
        <dbReference type="ARBA" id="ARBA00008779"/>
    </source>
</evidence>
<evidence type="ECO:0000313" key="7">
    <source>
        <dbReference type="Proteomes" id="UP000187735"/>
    </source>
</evidence>
<organism evidence="6 7">
    <name type="scientific">Fuerstiella marisgermanici</name>
    <dbReference type="NCBI Taxonomy" id="1891926"/>
    <lineage>
        <taxon>Bacteria</taxon>
        <taxon>Pseudomonadati</taxon>
        <taxon>Planctomycetota</taxon>
        <taxon>Planctomycetia</taxon>
        <taxon>Planctomycetales</taxon>
        <taxon>Planctomycetaceae</taxon>
        <taxon>Fuerstiella</taxon>
    </lineage>
</organism>
<dbReference type="InterPro" id="IPR000917">
    <property type="entry name" value="Sulfatase_N"/>
</dbReference>
<evidence type="ECO:0000256" key="4">
    <source>
        <dbReference type="ARBA" id="ARBA00022837"/>
    </source>
</evidence>
<dbReference type="OrthoDB" id="9783154at2"/>
<accession>A0A1P8WSB8</accession>
<evidence type="ECO:0000259" key="5">
    <source>
        <dbReference type="Pfam" id="PF00884"/>
    </source>
</evidence>
<dbReference type="RefSeq" id="WP_083732497.1">
    <property type="nucleotide sequence ID" value="NZ_CP017641.1"/>
</dbReference>
<dbReference type="PROSITE" id="PS00149">
    <property type="entry name" value="SULFATASE_2"/>
    <property type="match status" value="1"/>
</dbReference>
<protein>
    <submittedName>
        <fullName evidence="6">Arylsulfatase</fullName>
        <ecNumber evidence="6">3.1.6.1</ecNumber>
    </submittedName>
</protein>
<dbReference type="Pfam" id="PF00884">
    <property type="entry name" value="Sulfatase"/>
    <property type="match status" value="1"/>
</dbReference>
<dbReference type="PROSITE" id="PS00523">
    <property type="entry name" value="SULFATASE_1"/>
    <property type="match status" value="1"/>
</dbReference>
<dbReference type="GO" id="GO:0004065">
    <property type="term" value="F:arylsulfatase activity"/>
    <property type="evidence" value="ECO:0007669"/>
    <property type="project" value="UniProtKB-EC"/>
</dbReference>
<dbReference type="STRING" id="1891926.Fuma_06624"/>
<feature type="domain" description="Sulfatase N-terminal" evidence="5">
    <location>
        <begin position="52"/>
        <end position="417"/>
    </location>
</feature>
<dbReference type="EC" id="3.1.6.1" evidence="6"/>
<keyword evidence="4" id="KW-0106">Calcium</keyword>
<gene>
    <name evidence="6" type="primary">atsA_50</name>
    <name evidence="6" type="ORF">Fuma_06624</name>
</gene>
<name>A0A1P8WSB8_9PLAN</name>
<keyword evidence="2" id="KW-0479">Metal-binding</keyword>
<dbReference type="CDD" id="cd16143">
    <property type="entry name" value="ARS_like"/>
    <property type="match status" value="1"/>
</dbReference>
<dbReference type="KEGG" id="fmr:Fuma_06624"/>
<dbReference type="InterPro" id="IPR050738">
    <property type="entry name" value="Sulfatase"/>
</dbReference>
<dbReference type="PANTHER" id="PTHR42693">
    <property type="entry name" value="ARYLSULFATASE FAMILY MEMBER"/>
    <property type="match status" value="1"/>
</dbReference>